<dbReference type="InterPro" id="IPR014284">
    <property type="entry name" value="RNA_pol_sigma-70_dom"/>
</dbReference>
<keyword evidence="2" id="KW-0805">Transcription regulation</keyword>
<accession>A0A3G9IDH0</accession>
<feature type="region of interest" description="Disordered" evidence="6">
    <location>
        <begin position="320"/>
        <end position="391"/>
    </location>
</feature>
<keyword evidence="5" id="KW-0804">Transcription</keyword>
<dbReference type="InterPro" id="IPR007627">
    <property type="entry name" value="RNA_pol_sigma70_r2"/>
</dbReference>
<dbReference type="EMBL" id="AP019307">
    <property type="protein sequence ID" value="BBH16406.1"/>
    <property type="molecule type" value="Genomic_DNA"/>
</dbReference>
<dbReference type="InterPro" id="IPR039425">
    <property type="entry name" value="RNA_pol_sigma-70-like"/>
</dbReference>
<dbReference type="Pfam" id="PF13490">
    <property type="entry name" value="zf-HC2"/>
    <property type="match status" value="1"/>
</dbReference>
<evidence type="ECO:0000259" key="8">
    <source>
        <dbReference type="Pfam" id="PF08281"/>
    </source>
</evidence>
<dbReference type="PANTHER" id="PTHR43133:SF8">
    <property type="entry name" value="RNA POLYMERASE SIGMA FACTOR HI_1459-RELATED"/>
    <property type="match status" value="1"/>
</dbReference>
<organism evidence="10 11">
    <name type="scientific">Nocardioides baekrokdamisoli</name>
    <dbReference type="NCBI Taxonomy" id="1804624"/>
    <lineage>
        <taxon>Bacteria</taxon>
        <taxon>Bacillati</taxon>
        <taxon>Actinomycetota</taxon>
        <taxon>Actinomycetes</taxon>
        <taxon>Propionibacteriales</taxon>
        <taxon>Nocardioidaceae</taxon>
        <taxon>Nocardioides</taxon>
    </lineage>
</organism>
<dbReference type="Pfam" id="PF08281">
    <property type="entry name" value="Sigma70_r4_2"/>
    <property type="match status" value="1"/>
</dbReference>
<feature type="domain" description="Putative zinc-finger" evidence="9">
    <location>
        <begin position="203"/>
        <end position="236"/>
    </location>
</feature>
<dbReference type="RefSeq" id="WP_164512458.1">
    <property type="nucleotide sequence ID" value="NZ_AP019307.1"/>
</dbReference>
<keyword evidence="4" id="KW-0238">DNA-binding</keyword>
<dbReference type="InterPro" id="IPR013325">
    <property type="entry name" value="RNA_pol_sigma_r2"/>
</dbReference>
<feature type="domain" description="RNA polymerase sigma-70 region 2" evidence="7">
    <location>
        <begin position="40"/>
        <end position="107"/>
    </location>
</feature>
<feature type="domain" description="RNA polymerase sigma factor 70 region 4 type 2" evidence="8">
    <location>
        <begin position="138"/>
        <end position="184"/>
    </location>
</feature>
<keyword evidence="3" id="KW-0731">Sigma factor</keyword>
<dbReference type="GO" id="GO:0016987">
    <property type="term" value="F:sigma factor activity"/>
    <property type="evidence" value="ECO:0007669"/>
    <property type="project" value="UniProtKB-KW"/>
</dbReference>
<dbReference type="PRINTS" id="PR01217">
    <property type="entry name" value="PRICHEXTENSN"/>
</dbReference>
<dbReference type="InterPro" id="IPR036388">
    <property type="entry name" value="WH-like_DNA-bd_sf"/>
</dbReference>
<dbReference type="Proteomes" id="UP000271573">
    <property type="component" value="Chromosome"/>
</dbReference>
<dbReference type="InterPro" id="IPR013249">
    <property type="entry name" value="RNA_pol_sigma70_r4_t2"/>
</dbReference>
<evidence type="ECO:0000313" key="10">
    <source>
        <dbReference type="EMBL" id="BBH16406.1"/>
    </source>
</evidence>
<evidence type="ECO:0008006" key="12">
    <source>
        <dbReference type="Google" id="ProtNLM"/>
    </source>
</evidence>
<gene>
    <name evidence="10" type="ORF">Back2_06930</name>
</gene>
<dbReference type="PANTHER" id="PTHR43133">
    <property type="entry name" value="RNA POLYMERASE ECF-TYPE SIGMA FACTO"/>
    <property type="match status" value="1"/>
</dbReference>
<dbReference type="Gene3D" id="2.60.40.3440">
    <property type="match status" value="3"/>
</dbReference>
<dbReference type="InterPro" id="IPR027383">
    <property type="entry name" value="Znf_put"/>
</dbReference>
<comment type="similarity">
    <text evidence="1">Belongs to the sigma-70 factor family. ECF subfamily.</text>
</comment>
<evidence type="ECO:0000256" key="6">
    <source>
        <dbReference type="SAM" id="MobiDB-lite"/>
    </source>
</evidence>
<dbReference type="SUPFAM" id="SSF88946">
    <property type="entry name" value="Sigma2 domain of RNA polymerase sigma factors"/>
    <property type="match status" value="1"/>
</dbReference>
<evidence type="ECO:0000256" key="1">
    <source>
        <dbReference type="ARBA" id="ARBA00010641"/>
    </source>
</evidence>
<reference evidence="10 11" key="1">
    <citation type="submission" date="2018-11" db="EMBL/GenBank/DDBJ databases">
        <title>Complete genome sequence of Nocardioides baekrokdamisoli strain KCTC 39748.</title>
        <authorList>
            <person name="Kang S.W."/>
            <person name="Lee K.C."/>
            <person name="Kim K.K."/>
            <person name="Kim J.S."/>
            <person name="Kim D.S."/>
            <person name="Ko S.H."/>
            <person name="Yang S.H."/>
            <person name="Shin Y.K."/>
            <person name="Lee J.S."/>
        </authorList>
    </citation>
    <scope>NUCLEOTIDE SEQUENCE [LARGE SCALE GENOMIC DNA]</scope>
    <source>
        <strain evidence="10 11">KCTC 39748</strain>
    </source>
</reference>
<dbReference type="Gene3D" id="1.10.1740.10">
    <property type="match status" value="1"/>
</dbReference>
<dbReference type="SUPFAM" id="SSF88659">
    <property type="entry name" value="Sigma3 and sigma4 domains of RNA polymerase sigma factors"/>
    <property type="match status" value="1"/>
</dbReference>
<evidence type="ECO:0000256" key="5">
    <source>
        <dbReference type="ARBA" id="ARBA00023163"/>
    </source>
</evidence>
<dbReference type="GO" id="GO:0003677">
    <property type="term" value="F:DNA binding"/>
    <property type="evidence" value="ECO:0007669"/>
    <property type="project" value="UniProtKB-KW"/>
</dbReference>
<proteinExistence type="inferred from homology"/>
<dbReference type="Pfam" id="PF04542">
    <property type="entry name" value="Sigma70_r2"/>
    <property type="match status" value="1"/>
</dbReference>
<evidence type="ECO:0000313" key="11">
    <source>
        <dbReference type="Proteomes" id="UP000271573"/>
    </source>
</evidence>
<name>A0A3G9IDH0_9ACTN</name>
<feature type="compositionally biased region" description="Pro residues" evidence="6">
    <location>
        <begin position="366"/>
        <end position="391"/>
    </location>
</feature>
<dbReference type="InterPro" id="IPR013324">
    <property type="entry name" value="RNA_pol_sigma_r3/r4-like"/>
</dbReference>
<dbReference type="NCBIfam" id="TIGR02937">
    <property type="entry name" value="sigma70-ECF"/>
    <property type="match status" value="1"/>
</dbReference>
<evidence type="ECO:0000259" key="9">
    <source>
        <dbReference type="Pfam" id="PF13490"/>
    </source>
</evidence>
<evidence type="ECO:0000256" key="4">
    <source>
        <dbReference type="ARBA" id="ARBA00023125"/>
    </source>
</evidence>
<dbReference type="KEGG" id="nbe:Back2_06930"/>
<dbReference type="GO" id="GO:0006352">
    <property type="term" value="P:DNA-templated transcription initiation"/>
    <property type="evidence" value="ECO:0007669"/>
    <property type="project" value="InterPro"/>
</dbReference>
<dbReference type="Pfam" id="PF17963">
    <property type="entry name" value="Big_9"/>
    <property type="match status" value="3"/>
</dbReference>
<evidence type="ECO:0000256" key="2">
    <source>
        <dbReference type="ARBA" id="ARBA00023015"/>
    </source>
</evidence>
<keyword evidence="11" id="KW-1185">Reference proteome</keyword>
<feature type="compositionally biased region" description="Pro residues" evidence="6">
    <location>
        <begin position="341"/>
        <end position="357"/>
    </location>
</feature>
<dbReference type="AlphaFoldDB" id="A0A3G9IDH0"/>
<sequence>MSSQPDYAAPGASAPGIDGPGDAELISAVRAGDIEAYGTLFARHADAARRLARQLVSAGDVDDLVSEAFSKVLGVLQRGGGPDLAFRAYLLTSLRRLHVDKLRASSRLTTTDDLTPYDPGVPFNDTVVSGFENATAAKAFASLPERWQQVLWHTEVEGQKPADIAPLLGMSANSVSALAYRAREGLRQAFVTMHANDAAEDVCANVRGELGAYIRGGTSRRTSVKIEEHLGECRECTAIYLELTEVNSHLGAILAPALLGTAGAGYLAAAHGIAAKGVLVGLGHWLIHTPAGKATSVTGGVAAAGVAVAVAVAATSGSPAPVVAGPKPPITSAPAPTTPAVTPPVVTPSPTPKPHVPPARVTVPPSVAPTPPATPPPTGPQIVQPPAPVTAPPSGSVTLNLFLGIKDPADGLHIVKVTAAHGTVSIPALRASLVFARTAPGTVIYTAKPGWKGTDTVRYTIGDTNGLTVTGSVNVTTLDAAPIAPAVSTAAPASWTLPVPTTIPLLAGATDPNGDVLTLVPTSGTTTHGGTFSISGGSAVYRPAAGYGSVPGSPVTDSFTYTVSDGTLRTTGDVQVTLGVLAAPQAHDDAVSLTSSSPVLISVLANDSDPSGATPVVLTQGSHGAATVVGDQIRYAPSGSPQADSFTYSITDAKGQSSTATVTISVPLPVAQPTLMVDTHDYGTYQHLRVKLHGLAAGLTSTVSITLTGFDAWAPALSDESVCGSAAGAAPGTVVLTCSYTSTGPGDQQLLHFDFIPSGPWSYAVSVAGTNYQGDASVSGP</sequence>
<dbReference type="Gene3D" id="1.10.10.10">
    <property type="entry name" value="Winged helix-like DNA-binding domain superfamily/Winged helix DNA-binding domain"/>
    <property type="match status" value="1"/>
</dbReference>
<evidence type="ECO:0000256" key="3">
    <source>
        <dbReference type="ARBA" id="ARBA00023082"/>
    </source>
</evidence>
<evidence type="ECO:0000259" key="7">
    <source>
        <dbReference type="Pfam" id="PF04542"/>
    </source>
</evidence>
<protein>
    <recommendedName>
        <fullName evidence="12">RNA polymerase sigma-70 region 2 domain-containing protein</fullName>
    </recommendedName>
</protein>